<gene>
    <name evidence="5" type="ORF">Rcae01_01143</name>
</gene>
<feature type="signal peptide" evidence="3">
    <location>
        <begin position="1"/>
        <end position="24"/>
    </location>
</feature>
<proteinExistence type="inferred from homology"/>
<protein>
    <submittedName>
        <fullName evidence="5">Ulvan-active sulfatase</fullName>
    </submittedName>
</protein>
<keyword evidence="3" id="KW-0732">Signal</keyword>
<dbReference type="InterPro" id="IPR017850">
    <property type="entry name" value="Alkaline_phosphatase_core_sf"/>
</dbReference>
<dbReference type="RefSeq" id="WP_345682704.1">
    <property type="nucleotide sequence ID" value="NZ_BAABRO010000002.1"/>
</dbReference>
<comment type="caution">
    <text evidence="5">The sequence shown here is derived from an EMBL/GenBank/DDBJ whole genome shotgun (WGS) entry which is preliminary data.</text>
</comment>
<keyword evidence="6" id="KW-1185">Reference proteome</keyword>
<dbReference type="Proteomes" id="UP001416858">
    <property type="component" value="Unassembled WGS sequence"/>
</dbReference>
<accession>A0ABP9VKJ9</accession>
<evidence type="ECO:0000256" key="1">
    <source>
        <dbReference type="ARBA" id="ARBA00008779"/>
    </source>
</evidence>
<feature type="domain" description="Sulfatase N-terminal" evidence="4">
    <location>
        <begin position="30"/>
        <end position="316"/>
    </location>
</feature>
<organism evidence="5 6">
    <name type="scientific">Novipirellula caenicola</name>
    <dbReference type="NCBI Taxonomy" id="1536901"/>
    <lineage>
        <taxon>Bacteria</taxon>
        <taxon>Pseudomonadati</taxon>
        <taxon>Planctomycetota</taxon>
        <taxon>Planctomycetia</taxon>
        <taxon>Pirellulales</taxon>
        <taxon>Pirellulaceae</taxon>
        <taxon>Novipirellula</taxon>
    </lineage>
</organism>
<evidence type="ECO:0000256" key="2">
    <source>
        <dbReference type="ARBA" id="ARBA00022801"/>
    </source>
</evidence>
<dbReference type="PANTHER" id="PTHR42693:SF53">
    <property type="entry name" value="ENDO-4-O-SULFATASE"/>
    <property type="match status" value="1"/>
</dbReference>
<evidence type="ECO:0000313" key="6">
    <source>
        <dbReference type="Proteomes" id="UP001416858"/>
    </source>
</evidence>
<dbReference type="EMBL" id="BAABRO010000002">
    <property type="protein sequence ID" value="GAA5505697.1"/>
    <property type="molecule type" value="Genomic_DNA"/>
</dbReference>
<dbReference type="CDD" id="cd16027">
    <property type="entry name" value="SGSH"/>
    <property type="match status" value="1"/>
</dbReference>
<dbReference type="PANTHER" id="PTHR42693">
    <property type="entry name" value="ARYLSULFATASE FAMILY MEMBER"/>
    <property type="match status" value="1"/>
</dbReference>
<sequence length="500" mass="56007">MVALVRVCLLAVSTWLVTVPWVAAADPARPNILIVTVDDMSADSLGVYGCELSETSPSIDAFAKTALRFEHAHVLVGNCMPGRNIMWSGLYSHVNGVEGFRQNKSPDYPVLCDLAKQAGYFAGIRGKVPHSTPYTPYAWDAVLDTDANGKKHHNKDAASYGKSTADGIRMAEQANKPFCLMVNISDPHKPFYSGPRDANQPSHTFAAEEVPVPGFLFDDPLVREELALYYSSVRRADDCFREIMSALDESGKADTTLVMFLSDHGMPLPFAKTQLYYHSTHTPLMVRWPGVTRPNSKDSTHMVSAIDFLPTLLEVMQQDHPTPEILHGRSFAPLLRGETQSDRDFVILQYNENAGRNRHPMRGIQTREHLYLFNPWSNGKRKFATATTGTVTYRQMIKRAKQESDIAARLHMFDHRVLEELYDLKNDPDCLVNLIDSPAAQQTVQSLRNRLTSSLKQMNDPVAMVLQSHDDVSIREAFMAKEDQLTNASKGKRKSQSPRQ</sequence>
<dbReference type="Gene3D" id="3.40.720.10">
    <property type="entry name" value="Alkaline Phosphatase, subunit A"/>
    <property type="match status" value="1"/>
</dbReference>
<dbReference type="InterPro" id="IPR000917">
    <property type="entry name" value="Sulfatase_N"/>
</dbReference>
<name>A0ABP9VKJ9_9BACT</name>
<comment type="similarity">
    <text evidence="1">Belongs to the sulfatase family.</text>
</comment>
<evidence type="ECO:0000313" key="5">
    <source>
        <dbReference type="EMBL" id="GAA5505697.1"/>
    </source>
</evidence>
<evidence type="ECO:0000256" key="3">
    <source>
        <dbReference type="SAM" id="SignalP"/>
    </source>
</evidence>
<dbReference type="SUPFAM" id="SSF53649">
    <property type="entry name" value="Alkaline phosphatase-like"/>
    <property type="match status" value="1"/>
</dbReference>
<dbReference type="InterPro" id="IPR050738">
    <property type="entry name" value="Sulfatase"/>
</dbReference>
<feature type="chain" id="PRO_5047324416" evidence="3">
    <location>
        <begin position="25"/>
        <end position="500"/>
    </location>
</feature>
<reference evidence="5 6" key="1">
    <citation type="submission" date="2024-02" db="EMBL/GenBank/DDBJ databases">
        <title>Rhodopirellula caenicola NBRC 110016.</title>
        <authorList>
            <person name="Ichikawa N."/>
            <person name="Katano-Makiyama Y."/>
            <person name="Hidaka K."/>
        </authorList>
    </citation>
    <scope>NUCLEOTIDE SEQUENCE [LARGE SCALE GENOMIC DNA]</scope>
    <source>
        <strain evidence="5 6">NBRC 110016</strain>
    </source>
</reference>
<evidence type="ECO:0000259" key="4">
    <source>
        <dbReference type="Pfam" id="PF00884"/>
    </source>
</evidence>
<keyword evidence="2" id="KW-0378">Hydrolase</keyword>
<dbReference type="Pfam" id="PF00884">
    <property type="entry name" value="Sulfatase"/>
    <property type="match status" value="1"/>
</dbReference>